<name>A0A4U0TZW1_9PEZI</name>
<dbReference type="Gene3D" id="3.40.50.1820">
    <property type="entry name" value="alpha/beta hydrolase"/>
    <property type="match status" value="1"/>
</dbReference>
<dbReference type="Proteomes" id="UP000308549">
    <property type="component" value="Unassembled WGS sequence"/>
</dbReference>
<protein>
    <submittedName>
        <fullName evidence="1">Uncharacterized protein</fullName>
    </submittedName>
</protein>
<gene>
    <name evidence="1" type="ORF">B0A50_04132</name>
</gene>
<organism evidence="1 2">
    <name type="scientific">Salinomyces thailandicus</name>
    <dbReference type="NCBI Taxonomy" id="706561"/>
    <lineage>
        <taxon>Eukaryota</taxon>
        <taxon>Fungi</taxon>
        <taxon>Dikarya</taxon>
        <taxon>Ascomycota</taxon>
        <taxon>Pezizomycotina</taxon>
        <taxon>Dothideomycetes</taxon>
        <taxon>Dothideomycetidae</taxon>
        <taxon>Mycosphaerellales</taxon>
        <taxon>Teratosphaeriaceae</taxon>
        <taxon>Salinomyces</taxon>
    </lineage>
</organism>
<accession>A0A4U0TZW1</accession>
<dbReference type="InterPro" id="IPR029058">
    <property type="entry name" value="AB_hydrolase_fold"/>
</dbReference>
<sequence length="151" mass="16824">MQVIPEGDTKAIGARLRGVPREAFVDALIAQLSEEARQNPLYTFEKLRNWVEIIAGIFGIAKGYEPDGTVGTYDAFYGAKAPEPVVCDDETWRDVWIGEWKDFVHAAPATSLSVESSARCHYLPGTHETFTRPEHLFAFQKTINEALAQPV</sequence>
<proteinExistence type="predicted"/>
<comment type="caution">
    <text evidence="1">The sequence shown here is derived from an EMBL/GenBank/DDBJ whole genome shotgun (WGS) entry which is preliminary data.</text>
</comment>
<evidence type="ECO:0000313" key="2">
    <source>
        <dbReference type="Proteomes" id="UP000308549"/>
    </source>
</evidence>
<reference evidence="1 2" key="1">
    <citation type="submission" date="2017-03" db="EMBL/GenBank/DDBJ databases">
        <title>Genomes of endolithic fungi from Antarctica.</title>
        <authorList>
            <person name="Coleine C."/>
            <person name="Masonjones S."/>
            <person name="Stajich J.E."/>
        </authorList>
    </citation>
    <scope>NUCLEOTIDE SEQUENCE [LARGE SCALE GENOMIC DNA]</scope>
    <source>
        <strain evidence="1 2">CCFEE 6315</strain>
    </source>
</reference>
<dbReference type="EMBL" id="NAJL01000019">
    <property type="protein sequence ID" value="TKA28161.1"/>
    <property type="molecule type" value="Genomic_DNA"/>
</dbReference>
<evidence type="ECO:0000313" key="1">
    <source>
        <dbReference type="EMBL" id="TKA28161.1"/>
    </source>
</evidence>
<dbReference type="AlphaFoldDB" id="A0A4U0TZW1"/>
<keyword evidence="2" id="KW-1185">Reference proteome</keyword>